<keyword evidence="3" id="KW-1185">Reference proteome</keyword>
<protein>
    <submittedName>
        <fullName evidence="2">Uncharacterized protein</fullName>
    </submittedName>
</protein>
<organism evidence="2 3">
    <name type="scientific">Rubripirellula tenax</name>
    <dbReference type="NCBI Taxonomy" id="2528015"/>
    <lineage>
        <taxon>Bacteria</taxon>
        <taxon>Pseudomonadati</taxon>
        <taxon>Planctomycetota</taxon>
        <taxon>Planctomycetia</taxon>
        <taxon>Pirellulales</taxon>
        <taxon>Pirellulaceae</taxon>
        <taxon>Rubripirellula</taxon>
    </lineage>
</organism>
<accession>A0A5C6FAW4</accession>
<proteinExistence type="predicted"/>
<dbReference type="EMBL" id="SJPW01000002">
    <property type="protein sequence ID" value="TWU58953.1"/>
    <property type="molecule type" value="Genomic_DNA"/>
</dbReference>
<evidence type="ECO:0000313" key="2">
    <source>
        <dbReference type="EMBL" id="TWU58953.1"/>
    </source>
</evidence>
<dbReference type="Proteomes" id="UP000318288">
    <property type="component" value="Unassembled WGS sequence"/>
</dbReference>
<name>A0A5C6FAW4_9BACT</name>
<reference evidence="2 3" key="1">
    <citation type="submission" date="2019-02" db="EMBL/GenBank/DDBJ databases">
        <title>Deep-cultivation of Planctomycetes and their phenomic and genomic characterization uncovers novel biology.</title>
        <authorList>
            <person name="Wiegand S."/>
            <person name="Jogler M."/>
            <person name="Boedeker C."/>
            <person name="Pinto D."/>
            <person name="Vollmers J."/>
            <person name="Rivas-Marin E."/>
            <person name="Kohn T."/>
            <person name="Peeters S.H."/>
            <person name="Heuer A."/>
            <person name="Rast P."/>
            <person name="Oberbeckmann S."/>
            <person name="Bunk B."/>
            <person name="Jeske O."/>
            <person name="Meyerdierks A."/>
            <person name="Storesund J.E."/>
            <person name="Kallscheuer N."/>
            <person name="Luecker S."/>
            <person name="Lage O.M."/>
            <person name="Pohl T."/>
            <person name="Merkel B.J."/>
            <person name="Hornburger P."/>
            <person name="Mueller R.-W."/>
            <person name="Bruemmer F."/>
            <person name="Labrenz M."/>
            <person name="Spormann A.M."/>
            <person name="Op Den Camp H."/>
            <person name="Overmann J."/>
            <person name="Amann R."/>
            <person name="Jetten M.S.M."/>
            <person name="Mascher T."/>
            <person name="Medema M.H."/>
            <person name="Devos D.P."/>
            <person name="Kaster A.-K."/>
            <person name="Ovreas L."/>
            <person name="Rohde M."/>
            <person name="Galperin M.Y."/>
            <person name="Jogler C."/>
        </authorList>
    </citation>
    <scope>NUCLEOTIDE SEQUENCE [LARGE SCALE GENOMIC DNA]</scope>
    <source>
        <strain evidence="2 3">Poly51</strain>
    </source>
</reference>
<evidence type="ECO:0000313" key="3">
    <source>
        <dbReference type="Proteomes" id="UP000318288"/>
    </source>
</evidence>
<dbReference type="AlphaFoldDB" id="A0A5C6FAW4"/>
<sequence>MHLLRDAMTRGVTPLHSPFSSRTVSLSKMRMIVFFDKRYYRAKKARDTVR</sequence>
<comment type="caution">
    <text evidence="2">The sequence shown here is derived from an EMBL/GenBank/DDBJ whole genome shotgun (WGS) entry which is preliminary data.</text>
</comment>
<evidence type="ECO:0000256" key="1">
    <source>
        <dbReference type="SAM" id="MobiDB-lite"/>
    </source>
</evidence>
<gene>
    <name evidence="2" type="ORF">Poly51_17340</name>
</gene>
<feature type="region of interest" description="Disordered" evidence="1">
    <location>
        <begin position="1"/>
        <end position="20"/>
    </location>
</feature>